<evidence type="ECO:0000313" key="2">
    <source>
        <dbReference type="Proteomes" id="UP000198833"/>
    </source>
</evidence>
<name>A0A1H9BTG3_9LACT</name>
<protein>
    <recommendedName>
        <fullName evidence="3">Phage protein</fullName>
    </recommendedName>
</protein>
<organism evidence="1 2">
    <name type="scientific">Ignavigranum ruoffiae</name>
    <dbReference type="NCBI Taxonomy" id="89093"/>
    <lineage>
        <taxon>Bacteria</taxon>
        <taxon>Bacillati</taxon>
        <taxon>Bacillota</taxon>
        <taxon>Bacilli</taxon>
        <taxon>Lactobacillales</taxon>
        <taxon>Aerococcaceae</taxon>
        <taxon>Ignavigranum</taxon>
    </lineage>
</organism>
<gene>
    <name evidence="1" type="ORF">SAMN04488558_10394</name>
</gene>
<sequence>MNVMNNFKFVLNKKGVAELMKSAQMQNILTEKASAISDRCGSGYEHDVYVGKNRANAMVKTSTFAAKKDNLKNNTLLKAVH</sequence>
<evidence type="ECO:0000313" key="1">
    <source>
        <dbReference type="EMBL" id="SEP92087.1"/>
    </source>
</evidence>
<reference evidence="1 2" key="1">
    <citation type="submission" date="2016-10" db="EMBL/GenBank/DDBJ databases">
        <authorList>
            <person name="de Groot N.N."/>
        </authorList>
    </citation>
    <scope>NUCLEOTIDE SEQUENCE [LARGE SCALE GENOMIC DNA]</scope>
    <source>
        <strain evidence="1 2">DSM 15695</strain>
    </source>
</reference>
<dbReference type="AlphaFoldDB" id="A0A1H9BTG3"/>
<dbReference type="STRING" id="89093.SAMN04488558_10394"/>
<keyword evidence="2" id="KW-1185">Reference proteome</keyword>
<dbReference type="EMBL" id="FOEN01000003">
    <property type="protein sequence ID" value="SEP92087.1"/>
    <property type="molecule type" value="Genomic_DNA"/>
</dbReference>
<accession>A0A1H9BTG3</accession>
<evidence type="ECO:0008006" key="3">
    <source>
        <dbReference type="Google" id="ProtNLM"/>
    </source>
</evidence>
<dbReference type="Proteomes" id="UP000198833">
    <property type="component" value="Unassembled WGS sequence"/>
</dbReference>
<proteinExistence type="predicted"/>